<reference evidence="2 3" key="1">
    <citation type="submission" date="2015-01" db="EMBL/GenBank/DDBJ databases">
        <title>Evolution of Trichinella species and genotypes.</title>
        <authorList>
            <person name="Korhonen P.K."/>
            <person name="Edoardo P."/>
            <person name="Giuseppe L.R."/>
            <person name="Gasser R.B."/>
        </authorList>
    </citation>
    <scope>NUCLEOTIDE SEQUENCE [LARGE SCALE GENOMIC DNA]</scope>
    <source>
        <strain evidence="2">ISS120</strain>
    </source>
</reference>
<keyword evidence="3" id="KW-1185">Reference proteome</keyword>
<sequence length="52" mass="5950">MQSAPLPSKTQGSRKSASRMQGCMTQMTTGGRFWNRIKVERVSFWSRQHPHG</sequence>
<dbReference type="AlphaFoldDB" id="A0A0V1C4N9"/>
<evidence type="ECO:0000256" key="1">
    <source>
        <dbReference type="SAM" id="MobiDB-lite"/>
    </source>
</evidence>
<name>A0A0V1C4N9_TRIBR</name>
<accession>A0A0V1C4N9</accession>
<evidence type="ECO:0000313" key="3">
    <source>
        <dbReference type="Proteomes" id="UP000054653"/>
    </source>
</evidence>
<gene>
    <name evidence="2" type="ORF">T03_15112</name>
</gene>
<organism evidence="2 3">
    <name type="scientific">Trichinella britovi</name>
    <name type="common">Parasitic roundworm</name>
    <dbReference type="NCBI Taxonomy" id="45882"/>
    <lineage>
        <taxon>Eukaryota</taxon>
        <taxon>Metazoa</taxon>
        <taxon>Ecdysozoa</taxon>
        <taxon>Nematoda</taxon>
        <taxon>Enoplea</taxon>
        <taxon>Dorylaimia</taxon>
        <taxon>Trichinellida</taxon>
        <taxon>Trichinellidae</taxon>
        <taxon>Trichinella</taxon>
    </lineage>
</organism>
<comment type="caution">
    <text evidence="2">The sequence shown here is derived from an EMBL/GenBank/DDBJ whole genome shotgun (WGS) entry which is preliminary data.</text>
</comment>
<proteinExistence type="predicted"/>
<dbReference type="EMBL" id="JYDI01000649">
    <property type="protein sequence ID" value="KRY44287.1"/>
    <property type="molecule type" value="Genomic_DNA"/>
</dbReference>
<protein>
    <submittedName>
        <fullName evidence="2">Uncharacterized protein</fullName>
    </submittedName>
</protein>
<feature type="region of interest" description="Disordered" evidence="1">
    <location>
        <begin position="1"/>
        <end position="21"/>
    </location>
</feature>
<dbReference type="Proteomes" id="UP000054653">
    <property type="component" value="Unassembled WGS sequence"/>
</dbReference>
<evidence type="ECO:0000313" key="2">
    <source>
        <dbReference type="EMBL" id="KRY44287.1"/>
    </source>
</evidence>